<organism evidence="3 4">
    <name type="scientific">Marinirhabdus gelatinilytica</name>
    <dbReference type="NCBI Taxonomy" id="1703343"/>
    <lineage>
        <taxon>Bacteria</taxon>
        <taxon>Pseudomonadati</taxon>
        <taxon>Bacteroidota</taxon>
        <taxon>Flavobacteriia</taxon>
        <taxon>Flavobacteriales</taxon>
        <taxon>Flavobacteriaceae</taxon>
    </lineage>
</organism>
<gene>
    <name evidence="3" type="ORF">C8D94_101515</name>
</gene>
<dbReference type="Gene3D" id="3.40.1050.10">
    <property type="entry name" value="Carbonic anhydrase"/>
    <property type="match status" value="1"/>
</dbReference>
<dbReference type="GO" id="GO:0008270">
    <property type="term" value="F:zinc ion binding"/>
    <property type="evidence" value="ECO:0007669"/>
    <property type="project" value="InterPro"/>
</dbReference>
<keyword evidence="2" id="KW-0862">Zinc</keyword>
<evidence type="ECO:0000313" key="4">
    <source>
        <dbReference type="Proteomes" id="UP000255317"/>
    </source>
</evidence>
<dbReference type="GO" id="GO:0004089">
    <property type="term" value="F:carbonate dehydratase activity"/>
    <property type="evidence" value="ECO:0007669"/>
    <property type="project" value="InterPro"/>
</dbReference>
<evidence type="ECO:0000256" key="2">
    <source>
        <dbReference type="PIRSR" id="PIRSR601765-1"/>
    </source>
</evidence>
<dbReference type="CDD" id="cd03378">
    <property type="entry name" value="beta_CA_cladeC"/>
    <property type="match status" value="1"/>
</dbReference>
<name>A0A370QKQ7_9FLAO</name>
<reference evidence="3 4" key="1">
    <citation type="submission" date="2018-07" db="EMBL/GenBank/DDBJ databases">
        <title>Genomic Encyclopedia of Type Strains, Phase IV (KMG-IV): sequencing the most valuable type-strain genomes for metagenomic binning, comparative biology and taxonomic classification.</title>
        <authorList>
            <person name="Goeker M."/>
        </authorList>
    </citation>
    <scope>NUCLEOTIDE SEQUENCE [LARGE SCALE GENOMIC DNA]</scope>
    <source>
        <strain evidence="3 4">DSM 101478</strain>
    </source>
</reference>
<feature type="binding site" evidence="2">
    <location>
        <position position="58"/>
    </location>
    <ligand>
        <name>Zn(2+)</name>
        <dbReference type="ChEBI" id="CHEBI:29105"/>
    </ligand>
</feature>
<dbReference type="InterPro" id="IPR036874">
    <property type="entry name" value="Carbonic_anhydrase_sf"/>
</dbReference>
<dbReference type="NCBIfam" id="NF011765">
    <property type="entry name" value="PRK15219.1"/>
    <property type="match status" value="1"/>
</dbReference>
<evidence type="ECO:0000256" key="1">
    <source>
        <dbReference type="ARBA" id="ARBA00006217"/>
    </source>
</evidence>
<feature type="binding site" evidence="2">
    <location>
        <position position="114"/>
    </location>
    <ligand>
        <name>Zn(2+)</name>
        <dbReference type="ChEBI" id="CHEBI:29105"/>
    </ligand>
</feature>
<feature type="binding site" evidence="2">
    <location>
        <position position="111"/>
    </location>
    <ligand>
        <name>Zn(2+)</name>
        <dbReference type="ChEBI" id="CHEBI:29105"/>
    </ligand>
</feature>
<comment type="caution">
    <text evidence="3">The sequence shown here is derived from an EMBL/GenBank/DDBJ whole genome shotgun (WGS) entry which is preliminary data.</text>
</comment>
<dbReference type="PANTHER" id="PTHR11002">
    <property type="entry name" value="CARBONIC ANHYDRASE"/>
    <property type="match status" value="1"/>
</dbReference>
<comment type="similarity">
    <text evidence="1">Belongs to the beta-class carbonic anhydrase family.</text>
</comment>
<dbReference type="AlphaFoldDB" id="A0A370QKQ7"/>
<dbReference type="PANTHER" id="PTHR11002:SF79">
    <property type="entry name" value="CARBONIC ANHYDRASE 2"/>
    <property type="match status" value="1"/>
</dbReference>
<keyword evidence="4" id="KW-1185">Reference proteome</keyword>
<dbReference type="OrthoDB" id="9797527at2"/>
<dbReference type="SMART" id="SM00947">
    <property type="entry name" value="Pro_CA"/>
    <property type="match status" value="1"/>
</dbReference>
<dbReference type="InterPro" id="IPR001765">
    <property type="entry name" value="Carbonic_anhydrase"/>
</dbReference>
<comment type="cofactor">
    <cofactor evidence="2">
        <name>Zn(2+)</name>
        <dbReference type="ChEBI" id="CHEBI:29105"/>
    </cofactor>
    <text evidence="2">Binds 1 zinc ion per subunit.</text>
</comment>
<accession>A0A370QKQ7</accession>
<dbReference type="Pfam" id="PF00484">
    <property type="entry name" value="Pro_CA"/>
    <property type="match status" value="1"/>
</dbReference>
<evidence type="ECO:0000313" key="3">
    <source>
        <dbReference type="EMBL" id="RDK88640.1"/>
    </source>
</evidence>
<proteinExistence type="inferred from homology"/>
<protein>
    <submittedName>
        <fullName evidence="3">Carbonic anhydrase</fullName>
    </submittedName>
</protein>
<dbReference type="EMBL" id="QRAO01000001">
    <property type="protein sequence ID" value="RDK88640.1"/>
    <property type="molecule type" value="Genomic_DNA"/>
</dbReference>
<dbReference type="SUPFAM" id="SSF53056">
    <property type="entry name" value="beta-carbonic anhydrase, cab"/>
    <property type="match status" value="1"/>
</dbReference>
<keyword evidence="2" id="KW-0479">Metal-binding</keyword>
<sequence>MKAQTKETQSAYTPHSAVEALKEGNQRFLNKQQVTRDLLGQVKDTTGGQYPFAVVLSCIDSRVPVELVFDQGIGDIFSARVAGNIVNEDLLGSIEYGCKVAGSKAVVVLGHTGCGAVKGACDDVQLGNITPLLAKIKPSVEAVKSPEESDLRTSSNAAFVHDVVYKNVELTLNNLRNDSPLLRDMENDGDIAVIGAVYDVASGKVDFL</sequence>
<dbReference type="Proteomes" id="UP000255317">
    <property type="component" value="Unassembled WGS sequence"/>
</dbReference>
<dbReference type="RefSeq" id="WP_115122323.1">
    <property type="nucleotide sequence ID" value="NZ_QRAO01000001.1"/>
</dbReference>
<feature type="binding site" evidence="2">
    <location>
        <position position="60"/>
    </location>
    <ligand>
        <name>Zn(2+)</name>
        <dbReference type="ChEBI" id="CHEBI:29105"/>
    </ligand>
</feature>